<evidence type="ECO:0000313" key="1">
    <source>
        <dbReference type="EMBL" id="MDQ0255396.1"/>
    </source>
</evidence>
<gene>
    <name evidence="1" type="ORF">J2S74_002778</name>
</gene>
<comment type="caution">
    <text evidence="1">The sequence shown here is derived from an EMBL/GenBank/DDBJ whole genome shotgun (WGS) entry which is preliminary data.</text>
</comment>
<keyword evidence="1" id="KW-0347">Helicase</keyword>
<dbReference type="GO" id="GO:0004386">
    <property type="term" value="F:helicase activity"/>
    <property type="evidence" value="ECO:0007669"/>
    <property type="project" value="UniProtKB-KW"/>
</dbReference>
<protein>
    <submittedName>
        <fullName evidence="1">Replicative DNA helicase</fullName>
    </submittedName>
</protein>
<keyword evidence="1" id="KW-0547">Nucleotide-binding</keyword>
<organism evidence="1 2">
    <name type="scientific">Evansella vedderi</name>
    <dbReference type="NCBI Taxonomy" id="38282"/>
    <lineage>
        <taxon>Bacteria</taxon>
        <taxon>Bacillati</taxon>
        <taxon>Bacillota</taxon>
        <taxon>Bacilli</taxon>
        <taxon>Bacillales</taxon>
        <taxon>Bacillaceae</taxon>
        <taxon>Evansella</taxon>
    </lineage>
</organism>
<evidence type="ECO:0000313" key="2">
    <source>
        <dbReference type="Proteomes" id="UP001230005"/>
    </source>
</evidence>
<keyword evidence="1" id="KW-0067">ATP-binding</keyword>
<keyword evidence="1" id="KW-0378">Hydrolase</keyword>
<reference evidence="1 2" key="1">
    <citation type="submission" date="2023-07" db="EMBL/GenBank/DDBJ databases">
        <title>Genomic Encyclopedia of Type Strains, Phase IV (KMG-IV): sequencing the most valuable type-strain genomes for metagenomic binning, comparative biology and taxonomic classification.</title>
        <authorList>
            <person name="Goeker M."/>
        </authorList>
    </citation>
    <scope>NUCLEOTIDE SEQUENCE [LARGE SCALE GENOMIC DNA]</scope>
    <source>
        <strain evidence="1 2">DSM 9768</strain>
    </source>
</reference>
<proteinExistence type="predicted"/>
<dbReference type="Proteomes" id="UP001230005">
    <property type="component" value="Unassembled WGS sequence"/>
</dbReference>
<keyword evidence="2" id="KW-1185">Reference proteome</keyword>
<accession>A0ABT9ZVZ1</accession>
<name>A0ABT9ZVZ1_9BACI</name>
<sequence length="81" mass="9806">MELERREFVKCSKCGFVEKRDDAVMRTIEEYILLFPDREINTQNINQWCKIVSKRTISRVLNKNFKRINHGKYSTYIKVFS</sequence>
<dbReference type="EMBL" id="JAUSUG010000010">
    <property type="protein sequence ID" value="MDQ0255396.1"/>
    <property type="molecule type" value="Genomic_DNA"/>
</dbReference>